<dbReference type="GO" id="GO:0005524">
    <property type="term" value="F:ATP binding"/>
    <property type="evidence" value="ECO:0007669"/>
    <property type="project" value="InterPro"/>
</dbReference>
<dbReference type="Gene3D" id="1.10.510.10">
    <property type="entry name" value="Transferase(Phosphotransferase) domain 1"/>
    <property type="match status" value="1"/>
</dbReference>
<dbReference type="SUPFAM" id="SSF56112">
    <property type="entry name" value="Protein kinase-like (PK-like)"/>
    <property type="match status" value="1"/>
</dbReference>
<sequence>MTLIKGLLARLRDCLEECLASEEEGPLYEAKQSVDAIISNLASVAVAVRQTGRRSRLIKADRRFDPVSLDDGGLREHLQHMILIRQRQSDPNSAERENHTEWWESEIKKTLTPLQERLVDANLKRRHRFQYAQRHSMKLSSRQRPEPSLPSKARASRQLERPKAQGPEERPEERDDTETITTKTATHKHEFVTRPPTLSGTSASVPESNFKWPETQAETPAPKSQITSITGATDYPKLSHYKQKITKCPCCCEVLPNSTLEVRGGFKKHLSADIYPYTCIAEHCPTPYVLYRTRAEWEDHIKAHHPKKWKCQLCDTSADSIFSSIDLLQRHVAEKHLESFPEELLDTVALWPSIPSIDLKECPLCYSKGREDDQEFIEHVLTHTHDFSLLSLPWADSPLKYPSQDMGQRYNLNYIASSEPQDKDASLLPWLMHLWFQELEIEDSAKWERSVTRLSELEGSRTRPDLRQPPGYFATNVYFDLEANDESLGVEAWSKVSASSSDKGDGYTYEGDGLLSLADDDDETDLRVLLDRYRIEGCNGPFWTEKLLRRILTKQRVELALRTHGFNSSDTQYYLNKILVPHTHGRVEEYLRIFALLLMTFRVPDISKFLTEKVHDEELPVQVDLDSPHAPVSPRSRVQESLRCFQGWNWDQKESFAKQQWRLIFPFLNVSKDWTNEPVILGPHTVRPWQDDNTKSNMGMFETVSAVKIHPTAHCFDNFLSERALKCSSFALKTIRDGRLNSSELMRDLHELKQGFGEHSRRLVPILGSFWHEGNWSLILPLARCTLRDLMEHGNADWTPTRLEWGYRQLYRITHGITAIHSYSAGDRPDFTIHGHINLETILCYGEPELPQHCVLVVSHFPLSAFKPSSDSQTTSDSETTTSDDEATVDTPTFWSPTYRPPEWDIRGGHVSKSSDIWSLGCVFLEFTTWLLGGWDQVLRFKDLRLTPHVDGTLTDRFYTIMLSKDQSNYVVRVKPQVTEAMDSGVATPWLLLKSHSPSSRYDRALDARGAIGNKTSTIIEQAPSTVQP</sequence>
<organism evidence="3 4">
    <name type="scientific">Fusarium floridanum</name>
    <dbReference type="NCBI Taxonomy" id="1325733"/>
    <lineage>
        <taxon>Eukaryota</taxon>
        <taxon>Fungi</taxon>
        <taxon>Dikarya</taxon>
        <taxon>Ascomycota</taxon>
        <taxon>Pezizomycotina</taxon>
        <taxon>Sordariomycetes</taxon>
        <taxon>Hypocreomycetidae</taxon>
        <taxon>Hypocreales</taxon>
        <taxon>Nectriaceae</taxon>
        <taxon>Fusarium</taxon>
        <taxon>Fusarium solani species complex</taxon>
    </lineage>
</organism>
<protein>
    <recommendedName>
        <fullName evidence="2">Protein kinase domain-containing protein</fullName>
    </recommendedName>
</protein>
<evidence type="ECO:0000259" key="2">
    <source>
        <dbReference type="PROSITE" id="PS50011"/>
    </source>
</evidence>
<keyword evidence="4" id="KW-1185">Reference proteome</keyword>
<dbReference type="PROSITE" id="PS50011">
    <property type="entry name" value="PROTEIN_KINASE_DOM"/>
    <property type="match status" value="1"/>
</dbReference>
<evidence type="ECO:0000313" key="3">
    <source>
        <dbReference type="EMBL" id="RSL85178.1"/>
    </source>
</evidence>
<evidence type="ECO:0000313" key="4">
    <source>
        <dbReference type="Proteomes" id="UP000287972"/>
    </source>
</evidence>
<dbReference type="PANTHER" id="PTHR35391:SF7">
    <property type="entry name" value="C2H2-TYPE DOMAIN-CONTAINING PROTEIN"/>
    <property type="match status" value="1"/>
</dbReference>
<accession>A0A428S5S7</accession>
<dbReference type="Proteomes" id="UP000287972">
    <property type="component" value="Unassembled WGS sequence"/>
</dbReference>
<dbReference type="PANTHER" id="PTHR35391">
    <property type="entry name" value="C2H2-TYPE DOMAIN-CONTAINING PROTEIN-RELATED"/>
    <property type="match status" value="1"/>
</dbReference>
<evidence type="ECO:0000256" key="1">
    <source>
        <dbReference type="SAM" id="MobiDB-lite"/>
    </source>
</evidence>
<feature type="region of interest" description="Disordered" evidence="1">
    <location>
        <begin position="131"/>
        <end position="185"/>
    </location>
</feature>
<dbReference type="EMBL" id="NKCL01000057">
    <property type="protein sequence ID" value="RSL85178.1"/>
    <property type="molecule type" value="Genomic_DNA"/>
</dbReference>
<gene>
    <name evidence="3" type="ORF">CEP51_003485</name>
</gene>
<feature type="compositionally biased region" description="Low complexity" evidence="1">
    <location>
        <begin position="869"/>
        <end position="881"/>
    </location>
</feature>
<dbReference type="GO" id="GO:0004672">
    <property type="term" value="F:protein kinase activity"/>
    <property type="evidence" value="ECO:0007669"/>
    <property type="project" value="InterPro"/>
</dbReference>
<proteinExistence type="predicted"/>
<dbReference type="SMART" id="SM00220">
    <property type="entry name" value="S_TKc"/>
    <property type="match status" value="1"/>
</dbReference>
<name>A0A428S5S7_9HYPO</name>
<comment type="caution">
    <text evidence="3">The sequence shown here is derived from an EMBL/GenBank/DDBJ whole genome shotgun (WGS) entry which is preliminary data.</text>
</comment>
<dbReference type="InterPro" id="IPR000719">
    <property type="entry name" value="Prot_kinase_dom"/>
</dbReference>
<feature type="compositionally biased region" description="Basic and acidic residues" evidence="1">
    <location>
        <begin position="157"/>
        <end position="173"/>
    </location>
</feature>
<dbReference type="InterPro" id="IPR011009">
    <property type="entry name" value="Kinase-like_dom_sf"/>
</dbReference>
<reference evidence="3 4" key="1">
    <citation type="submission" date="2017-06" db="EMBL/GenBank/DDBJ databases">
        <title>Comparative genomic analysis of Ambrosia Fusariam Clade fungi.</title>
        <authorList>
            <person name="Stajich J.E."/>
            <person name="Carrillo J."/>
            <person name="Kijimoto T."/>
            <person name="Eskalen A."/>
            <person name="O'Donnell K."/>
            <person name="Kasson M."/>
        </authorList>
    </citation>
    <scope>NUCLEOTIDE SEQUENCE [LARGE SCALE GENOMIC DNA]</scope>
    <source>
        <strain evidence="3 4">NRRL62606</strain>
    </source>
</reference>
<feature type="domain" description="Protein kinase" evidence="2">
    <location>
        <begin position="690"/>
        <end position="991"/>
    </location>
</feature>
<feature type="region of interest" description="Disordered" evidence="1">
    <location>
        <begin position="867"/>
        <end position="896"/>
    </location>
</feature>
<dbReference type="AlphaFoldDB" id="A0A428S5S7"/>